<gene>
    <name evidence="1" type="ORF">LIER_03654</name>
</gene>
<comment type="caution">
    <text evidence="1">The sequence shown here is derived from an EMBL/GenBank/DDBJ whole genome shotgun (WGS) entry which is preliminary data.</text>
</comment>
<keyword evidence="2" id="KW-1185">Reference proteome</keyword>
<accession>A0AAV3NV73</accession>
<evidence type="ECO:0000313" key="1">
    <source>
        <dbReference type="EMBL" id="GAA0142843.1"/>
    </source>
</evidence>
<proteinExistence type="predicted"/>
<organism evidence="1 2">
    <name type="scientific">Lithospermum erythrorhizon</name>
    <name type="common">Purple gromwell</name>
    <name type="synonym">Lithospermum officinale var. erythrorhizon</name>
    <dbReference type="NCBI Taxonomy" id="34254"/>
    <lineage>
        <taxon>Eukaryota</taxon>
        <taxon>Viridiplantae</taxon>
        <taxon>Streptophyta</taxon>
        <taxon>Embryophyta</taxon>
        <taxon>Tracheophyta</taxon>
        <taxon>Spermatophyta</taxon>
        <taxon>Magnoliopsida</taxon>
        <taxon>eudicotyledons</taxon>
        <taxon>Gunneridae</taxon>
        <taxon>Pentapetalae</taxon>
        <taxon>asterids</taxon>
        <taxon>lamiids</taxon>
        <taxon>Boraginales</taxon>
        <taxon>Boraginaceae</taxon>
        <taxon>Boraginoideae</taxon>
        <taxon>Lithospermeae</taxon>
        <taxon>Lithospermum</taxon>
    </lineage>
</organism>
<evidence type="ECO:0000313" key="2">
    <source>
        <dbReference type="Proteomes" id="UP001454036"/>
    </source>
</evidence>
<reference evidence="1 2" key="1">
    <citation type="submission" date="2024-01" db="EMBL/GenBank/DDBJ databases">
        <title>The complete chloroplast genome sequence of Lithospermum erythrorhizon: insights into the phylogenetic relationship among Boraginaceae species and the maternal lineages of purple gromwells.</title>
        <authorList>
            <person name="Okada T."/>
            <person name="Watanabe K."/>
        </authorList>
    </citation>
    <scope>NUCLEOTIDE SEQUENCE [LARGE SCALE GENOMIC DNA]</scope>
</reference>
<protein>
    <submittedName>
        <fullName evidence="1">Uncharacterized protein</fullName>
    </submittedName>
</protein>
<dbReference type="AlphaFoldDB" id="A0AAV3NV73"/>
<name>A0AAV3NV73_LITER</name>
<dbReference type="Proteomes" id="UP001454036">
    <property type="component" value="Unassembled WGS sequence"/>
</dbReference>
<dbReference type="EMBL" id="BAABME010000447">
    <property type="protein sequence ID" value="GAA0142843.1"/>
    <property type="molecule type" value="Genomic_DNA"/>
</dbReference>
<sequence>MQDATGFCSHFSSISCDNIEAVFESVTPEEKEGYVQSFACCCDSKMLRSTHLSYYHLGRDKKGLHWAISCF</sequence>